<feature type="domain" description="DUF2231" evidence="2">
    <location>
        <begin position="9"/>
        <end position="142"/>
    </location>
</feature>
<feature type="transmembrane region" description="Helical" evidence="1">
    <location>
        <begin position="113"/>
        <end position="131"/>
    </location>
</feature>
<dbReference type="AlphaFoldDB" id="A0A6I6H4Q5"/>
<reference evidence="3 4" key="1">
    <citation type="submission" date="2019-12" db="EMBL/GenBank/DDBJ databases">
        <title>Hybrid Genome Assemblies of two High G+C Isolates from Undergraduate Microbiology Courses.</title>
        <authorList>
            <person name="Ne Ville C.J."/>
            <person name="Enright D."/>
            <person name="Hernandez I."/>
            <person name="Dodsworth J."/>
            <person name="Orwin P.M."/>
        </authorList>
    </citation>
    <scope>NUCLEOTIDE SEQUENCE [LARGE SCALE GENOMIC DNA]</scope>
    <source>
        <strain evidence="3 4">CSUSB</strain>
    </source>
</reference>
<dbReference type="Proteomes" id="UP000425817">
    <property type="component" value="Chromosome"/>
</dbReference>
<evidence type="ECO:0000313" key="3">
    <source>
        <dbReference type="EMBL" id="QGW81832.1"/>
    </source>
</evidence>
<evidence type="ECO:0000259" key="2">
    <source>
        <dbReference type="Pfam" id="PF09990"/>
    </source>
</evidence>
<sequence>MHARVRLLGHPVHQMLVVFPLGLLATAVVFDIIYLVSNSQVMAAVSYWMIAAGLIGGLVAAPFGTIDWLGIPAGTRAKRIGAMHGGGNVLVLLLFALSFFLRDTGYAPGLAQMVWSFAGAAIALVTAWLGGELVDRLGIGVDEDAGINASSSLHKRHVAAGK</sequence>
<feature type="transmembrane region" description="Helical" evidence="1">
    <location>
        <begin position="81"/>
        <end position="101"/>
    </location>
</feature>
<proteinExistence type="predicted"/>
<accession>A0A6I6H4Q5</accession>
<gene>
    <name evidence="3" type="ORF">GOQ09_09625</name>
</gene>
<feature type="transmembrane region" description="Helical" evidence="1">
    <location>
        <begin position="47"/>
        <end position="69"/>
    </location>
</feature>
<dbReference type="RefSeq" id="WP_157613217.1">
    <property type="nucleotide sequence ID" value="NZ_CP046622.1"/>
</dbReference>
<dbReference type="OrthoDB" id="2873672at2"/>
<evidence type="ECO:0000313" key="4">
    <source>
        <dbReference type="Proteomes" id="UP000425817"/>
    </source>
</evidence>
<dbReference type="InterPro" id="IPR019251">
    <property type="entry name" value="DUF2231_TM"/>
</dbReference>
<protein>
    <submittedName>
        <fullName evidence="3">DUF2231 domain-containing protein</fullName>
    </submittedName>
</protein>
<name>A0A6I6H4Q5_VARPD</name>
<organism evidence="3 4">
    <name type="scientific">Variovorax paradoxus</name>
    <dbReference type="NCBI Taxonomy" id="34073"/>
    <lineage>
        <taxon>Bacteria</taxon>
        <taxon>Pseudomonadati</taxon>
        <taxon>Pseudomonadota</taxon>
        <taxon>Betaproteobacteria</taxon>
        <taxon>Burkholderiales</taxon>
        <taxon>Comamonadaceae</taxon>
        <taxon>Variovorax</taxon>
    </lineage>
</organism>
<dbReference type="EMBL" id="CP046622">
    <property type="protein sequence ID" value="QGW81832.1"/>
    <property type="molecule type" value="Genomic_DNA"/>
</dbReference>
<keyword evidence="1" id="KW-0472">Membrane</keyword>
<dbReference type="Pfam" id="PF09990">
    <property type="entry name" value="DUF2231"/>
    <property type="match status" value="1"/>
</dbReference>
<evidence type="ECO:0000256" key="1">
    <source>
        <dbReference type="SAM" id="Phobius"/>
    </source>
</evidence>
<feature type="transmembrane region" description="Helical" evidence="1">
    <location>
        <begin position="12"/>
        <end position="35"/>
    </location>
</feature>
<keyword evidence="1" id="KW-0812">Transmembrane</keyword>
<keyword evidence="1" id="KW-1133">Transmembrane helix</keyword>